<comment type="caution">
    <text evidence="1">The sequence shown here is derived from an EMBL/GenBank/DDBJ whole genome shotgun (WGS) entry which is preliminary data.</text>
</comment>
<dbReference type="Proteomes" id="UP000789759">
    <property type="component" value="Unassembled WGS sequence"/>
</dbReference>
<accession>A0A9N9KFS7</accession>
<reference evidence="1" key="1">
    <citation type="submission" date="2021-06" db="EMBL/GenBank/DDBJ databases">
        <authorList>
            <person name="Kallberg Y."/>
            <person name="Tangrot J."/>
            <person name="Rosling A."/>
        </authorList>
    </citation>
    <scope>NUCLEOTIDE SEQUENCE</scope>
    <source>
        <strain evidence="1">FL966</strain>
    </source>
</reference>
<name>A0A9N9KFS7_9GLOM</name>
<feature type="non-terminal residue" evidence="1">
    <location>
        <position position="1"/>
    </location>
</feature>
<dbReference type="AlphaFoldDB" id="A0A9N9KFS7"/>
<protein>
    <submittedName>
        <fullName evidence="1">10313_t:CDS:1</fullName>
    </submittedName>
</protein>
<keyword evidence="2" id="KW-1185">Reference proteome</keyword>
<evidence type="ECO:0000313" key="1">
    <source>
        <dbReference type="EMBL" id="CAG8826100.1"/>
    </source>
</evidence>
<gene>
    <name evidence="1" type="ORF">CPELLU_LOCUS20180</name>
</gene>
<proteinExistence type="predicted"/>
<dbReference type="EMBL" id="CAJVQA010056877">
    <property type="protein sequence ID" value="CAG8826100.1"/>
    <property type="molecule type" value="Genomic_DNA"/>
</dbReference>
<sequence length="39" mass="4484">NNMFLEVALQVKNRIPIIQESNNDDTGLIDQLNDNQIDQ</sequence>
<organism evidence="1 2">
    <name type="scientific">Cetraspora pellucida</name>
    <dbReference type="NCBI Taxonomy" id="1433469"/>
    <lineage>
        <taxon>Eukaryota</taxon>
        <taxon>Fungi</taxon>
        <taxon>Fungi incertae sedis</taxon>
        <taxon>Mucoromycota</taxon>
        <taxon>Glomeromycotina</taxon>
        <taxon>Glomeromycetes</taxon>
        <taxon>Diversisporales</taxon>
        <taxon>Gigasporaceae</taxon>
        <taxon>Cetraspora</taxon>
    </lineage>
</organism>
<evidence type="ECO:0000313" key="2">
    <source>
        <dbReference type="Proteomes" id="UP000789759"/>
    </source>
</evidence>